<evidence type="ECO:0000313" key="1">
    <source>
        <dbReference type="EMBL" id="TWR23829.1"/>
    </source>
</evidence>
<sequence length="166" mass="19449">MRYLFTLLSLILLLNCKITIGQHVDCDKTKISNSDKFLLNEFWKKFTLAINAKNKAELSTLIKFPFTCDYCEIKTVNKTNGLYLKVTKKLFYQSQYKIFLDPKLQKIVNKENILDILSVTSENNHCHYDFSYVSIKQSKDWEGQQHFFSLKKVNGKFVITSAWTIP</sequence>
<proteinExistence type="predicted"/>
<protein>
    <submittedName>
        <fullName evidence="1">Uncharacterized protein</fullName>
    </submittedName>
</protein>
<organism evidence="1 2">
    <name type="scientific">Mucilaginibacter achroorhodeus</name>
    <dbReference type="NCBI Taxonomy" id="2599294"/>
    <lineage>
        <taxon>Bacteria</taxon>
        <taxon>Pseudomonadati</taxon>
        <taxon>Bacteroidota</taxon>
        <taxon>Sphingobacteriia</taxon>
        <taxon>Sphingobacteriales</taxon>
        <taxon>Sphingobacteriaceae</taxon>
        <taxon>Mucilaginibacter</taxon>
    </lineage>
</organism>
<dbReference type="RefSeq" id="WP_186458832.1">
    <property type="nucleotide sequence ID" value="NZ_VOEI01000009.1"/>
</dbReference>
<evidence type="ECO:0000313" key="2">
    <source>
        <dbReference type="Proteomes" id="UP000318010"/>
    </source>
</evidence>
<reference evidence="1 2" key="1">
    <citation type="submission" date="2019-07" db="EMBL/GenBank/DDBJ databases">
        <authorList>
            <person name="Kim J."/>
        </authorList>
    </citation>
    <scope>NUCLEOTIDE SEQUENCE [LARGE SCALE GENOMIC DNA]</scope>
    <source>
        <strain evidence="1 2">MJ1a</strain>
    </source>
</reference>
<comment type="caution">
    <text evidence="1">The sequence shown here is derived from an EMBL/GenBank/DDBJ whole genome shotgun (WGS) entry which is preliminary data.</text>
</comment>
<keyword evidence="2" id="KW-1185">Reference proteome</keyword>
<name>A0A563U047_9SPHI</name>
<dbReference type="EMBL" id="VOEI01000009">
    <property type="protein sequence ID" value="TWR23829.1"/>
    <property type="molecule type" value="Genomic_DNA"/>
</dbReference>
<dbReference type="Proteomes" id="UP000318010">
    <property type="component" value="Unassembled WGS sequence"/>
</dbReference>
<dbReference type="AlphaFoldDB" id="A0A563U047"/>
<gene>
    <name evidence="1" type="ORF">FPZ42_18795</name>
</gene>
<accession>A0A563U047</accession>